<reference evidence="1" key="1">
    <citation type="submission" date="2014-09" db="EMBL/GenBank/DDBJ databases">
        <authorList>
            <person name="Magalhaes I.L.F."/>
            <person name="Oliveira U."/>
            <person name="Santos F.R."/>
            <person name="Vidigal T.H.D.A."/>
            <person name="Brescovit A.D."/>
            <person name="Santos A.J."/>
        </authorList>
    </citation>
    <scope>NUCLEOTIDE SEQUENCE</scope>
    <source>
        <tissue evidence="1">Shoot tissue taken approximately 20 cm above the soil surface</tissue>
    </source>
</reference>
<organism evidence="1">
    <name type="scientific">Arundo donax</name>
    <name type="common">Giant reed</name>
    <name type="synonym">Donax arundinaceus</name>
    <dbReference type="NCBI Taxonomy" id="35708"/>
    <lineage>
        <taxon>Eukaryota</taxon>
        <taxon>Viridiplantae</taxon>
        <taxon>Streptophyta</taxon>
        <taxon>Embryophyta</taxon>
        <taxon>Tracheophyta</taxon>
        <taxon>Spermatophyta</taxon>
        <taxon>Magnoliopsida</taxon>
        <taxon>Liliopsida</taxon>
        <taxon>Poales</taxon>
        <taxon>Poaceae</taxon>
        <taxon>PACMAD clade</taxon>
        <taxon>Arundinoideae</taxon>
        <taxon>Arundineae</taxon>
        <taxon>Arundo</taxon>
    </lineage>
</organism>
<reference evidence="1" key="2">
    <citation type="journal article" date="2015" name="Data Brief">
        <title>Shoot transcriptome of the giant reed, Arundo donax.</title>
        <authorList>
            <person name="Barrero R.A."/>
            <person name="Guerrero F.D."/>
            <person name="Moolhuijzen P."/>
            <person name="Goolsby J.A."/>
            <person name="Tidwell J."/>
            <person name="Bellgard S.E."/>
            <person name="Bellgard M.I."/>
        </authorList>
    </citation>
    <scope>NUCLEOTIDE SEQUENCE</scope>
    <source>
        <tissue evidence="1">Shoot tissue taken approximately 20 cm above the soil surface</tissue>
    </source>
</reference>
<proteinExistence type="predicted"/>
<accession>A0A0A8ZNT2</accession>
<sequence length="54" mass="5627">MSSIVAWGQRASWTNSGSRPFSCSTLLTIIVLKLGESSLRGSCGLLLLLGSSSP</sequence>
<name>A0A0A8ZNT2_ARUDO</name>
<protein>
    <submittedName>
        <fullName evidence="1">Uncharacterized protein</fullName>
    </submittedName>
</protein>
<evidence type="ECO:0000313" key="1">
    <source>
        <dbReference type="EMBL" id="JAD41049.1"/>
    </source>
</evidence>
<dbReference type="EMBL" id="GBRH01256846">
    <property type="protein sequence ID" value="JAD41049.1"/>
    <property type="molecule type" value="Transcribed_RNA"/>
</dbReference>
<dbReference type="AlphaFoldDB" id="A0A0A8ZNT2"/>